<dbReference type="EMBL" id="JAEHOE010000112">
    <property type="protein sequence ID" value="KAG2486469.1"/>
    <property type="molecule type" value="Genomic_DNA"/>
</dbReference>
<accession>A0A835XV90</accession>
<keyword evidence="2" id="KW-1185">Reference proteome</keyword>
<evidence type="ECO:0008006" key="3">
    <source>
        <dbReference type="Google" id="ProtNLM"/>
    </source>
</evidence>
<dbReference type="Pfam" id="PF06966">
    <property type="entry name" value="DUF1295"/>
    <property type="match status" value="1"/>
</dbReference>
<dbReference type="PANTHER" id="PTHR32251:SF23">
    <property type="entry name" value="3-OXO-5-ALPHA-STEROID 4-DEHYDROGENASE (DUF1295)"/>
    <property type="match status" value="1"/>
</dbReference>
<gene>
    <name evidence="1" type="ORF">HYH03_014916</name>
</gene>
<name>A0A835XV90_9CHLO</name>
<dbReference type="GO" id="GO:0016020">
    <property type="term" value="C:membrane"/>
    <property type="evidence" value="ECO:0007669"/>
    <property type="project" value="TreeGrafter"/>
</dbReference>
<dbReference type="PANTHER" id="PTHR32251">
    <property type="entry name" value="3-OXO-5-ALPHA-STEROID 4-DEHYDROGENASE"/>
    <property type="match status" value="1"/>
</dbReference>
<dbReference type="Proteomes" id="UP000612055">
    <property type="component" value="Unassembled WGS sequence"/>
</dbReference>
<evidence type="ECO:0000313" key="2">
    <source>
        <dbReference type="Proteomes" id="UP000612055"/>
    </source>
</evidence>
<proteinExistence type="predicted"/>
<organism evidence="1 2">
    <name type="scientific">Edaphochlamys debaryana</name>
    <dbReference type="NCBI Taxonomy" id="47281"/>
    <lineage>
        <taxon>Eukaryota</taxon>
        <taxon>Viridiplantae</taxon>
        <taxon>Chlorophyta</taxon>
        <taxon>core chlorophytes</taxon>
        <taxon>Chlorophyceae</taxon>
        <taxon>CS clade</taxon>
        <taxon>Chlamydomonadales</taxon>
        <taxon>Chlamydomonadales incertae sedis</taxon>
        <taxon>Edaphochlamys</taxon>
    </lineage>
</organism>
<dbReference type="OrthoDB" id="201504at2759"/>
<evidence type="ECO:0000313" key="1">
    <source>
        <dbReference type="EMBL" id="KAG2486469.1"/>
    </source>
</evidence>
<dbReference type="AlphaFoldDB" id="A0A835XV90"/>
<sequence length="361" mass="38371">MAFRALCLGDAPGLAEALAATRQLGGILAGLPRDPLGAARQVAAAESPLVLAEALALACALGCWLAYLATRNCSHVDRMWSVLPPIYVAIFARRDLAAAAAALAAGAREAAAAGAGPRAAASLLAARLGGSGADPRLLLAAGLSAAWGCRLTYNFARRGGYRLSFEDHRWADVRKLFSPALFEVFSLVFVACAQHLLCLLITAPALVAATAPRQPLGPGGWAAASAFAALLAGEAAADNQQWAFQRRKHQLLAARAPRTGDYRRGFRTTGLFRFSRHPNFFCEYGMWWAMYVLCAALPSHCGLSWAAVGPVGLTLLFHGGSLWITEKISAAKYPAYRRYQRTTSAIVPLWPGPALEDERGD</sequence>
<reference evidence="1" key="1">
    <citation type="journal article" date="2020" name="bioRxiv">
        <title>Comparative genomics of Chlamydomonas.</title>
        <authorList>
            <person name="Craig R.J."/>
            <person name="Hasan A.R."/>
            <person name="Ness R.W."/>
            <person name="Keightley P.D."/>
        </authorList>
    </citation>
    <scope>NUCLEOTIDE SEQUENCE</scope>
    <source>
        <strain evidence="1">CCAP 11/70</strain>
    </source>
</reference>
<dbReference type="Gene3D" id="1.20.120.1630">
    <property type="match status" value="1"/>
</dbReference>
<dbReference type="InterPro" id="IPR010721">
    <property type="entry name" value="UstE-like"/>
</dbReference>
<comment type="caution">
    <text evidence="1">The sequence shown here is derived from an EMBL/GenBank/DDBJ whole genome shotgun (WGS) entry which is preliminary data.</text>
</comment>
<protein>
    <recommendedName>
        <fullName evidence="3">Steroid 5-alpha reductase C-terminal domain-containing protein</fullName>
    </recommendedName>
</protein>